<proteinExistence type="inferred from homology"/>
<dbReference type="OrthoDB" id="189688at2759"/>
<evidence type="ECO:0000256" key="1">
    <source>
        <dbReference type="ARBA" id="ARBA00003709"/>
    </source>
</evidence>
<evidence type="ECO:0000256" key="6">
    <source>
        <dbReference type="ARBA" id="ARBA00022554"/>
    </source>
</evidence>
<keyword evidence="9 15" id="KW-1133">Transmembrane helix</keyword>
<dbReference type="GO" id="GO:0030030">
    <property type="term" value="P:cell projection organization"/>
    <property type="evidence" value="ECO:0007669"/>
    <property type="project" value="UniProtKB-KW"/>
</dbReference>
<evidence type="ECO:0000256" key="14">
    <source>
        <dbReference type="SAM" id="MobiDB-lite"/>
    </source>
</evidence>
<evidence type="ECO:0000256" key="9">
    <source>
        <dbReference type="ARBA" id="ARBA00022989"/>
    </source>
</evidence>
<keyword evidence="11 15" id="KW-0472">Membrane</keyword>
<dbReference type="PANTHER" id="PTHR13306:SF6">
    <property type="entry name" value="TRANSMEMBRANE PROTEIN 138"/>
    <property type="match status" value="1"/>
</dbReference>
<reference evidence="16 17" key="1">
    <citation type="journal article" date="2016" name="Genome Biol. Evol.">
        <title>Gene Family Evolution Reflects Adaptation to Soil Environmental Stressors in the Genome of the Collembolan Orchesella cincta.</title>
        <authorList>
            <person name="Faddeeva-Vakhrusheva A."/>
            <person name="Derks M.F."/>
            <person name="Anvar S.Y."/>
            <person name="Agamennone V."/>
            <person name="Suring W."/>
            <person name="Smit S."/>
            <person name="van Straalen N.M."/>
            <person name="Roelofs D."/>
        </authorList>
    </citation>
    <scope>NUCLEOTIDE SEQUENCE [LARGE SCALE GENOMIC DNA]</scope>
    <source>
        <tissue evidence="16">Mixed pool</tissue>
    </source>
</reference>
<keyword evidence="13" id="KW-0966">Cell projection</keyword>
<feature type="transmembrane region" description="Helical" evidence="15">
    <location>
        <begin position="157"/>
        <end position="176"/>
    </location>
</feature>
<evidence type="ECO:0000256" key="2">
    <source>
        <dbReference type="ARBA" id="ARBA00004128"/>
    </source>
</evidence>
<sequence length="461" mass="52609">MLSLAQYDAIFNLITRFLPVRFDFIALPCMPSCDNRILWFQEMKRSQKSSRPGAAGDGSDSVIERASPKHLQDDYFTFNHGNYGDPYSFAPYQHILLAVDFAYNWAMDLSHEEPLAVLVIFIFQSLGILINLILYIMASASRAMQVGTKKHVSIHHWLNLVMSLVYMSLTVWWFIWALRKSWPSVSDQFSFTWPSAIDASSPANTTQSANSTLARLVLNATSSPTKSPAPSSSSSNSEVKEHYTLWSAGFNALYVTHRTVAILYYFIYVRSTFLVLNTPAMENFSERKKHLVGQVKKLCEDDSNNDTQIKSNSSHSRRHHPRSAFSSAFKLDDYLKFNDGVSKEVETVSHQDTQSNAEPSKDKSKRRQILWAENDEVINDTREDSDEEITQWEQEHKTAAKKSNKRSQRSRFGKLSSDNNAAHENEDIDIDTTLPEGAEKENDDRSDRKHGRHANRSSRHH</sequence>
<dbReference type="InterPro" id="IPR024133">
    <property type="entry name" value="TM_138"/>
</dbReference>
<feature type="transmembrane region" description="Helical" evidence="15">
    <location>
        <begin position="115"/>
        <end position="136"/>
    </location>
</feature>
<evidence type="ECO:0000313" key="16">
    <source>
        <dbReference type="EMBL" id="ODM95507.1"/>
    </source>
</evidence>
<keyword evidence="6" id="KW-0926">Vacuole</keyword>
<evidence type="ECO:0000256" key="15">
    <source>
        <dbReference type="SAM" id="Phobius"/>
    </source>
</evidence>
<keyword evidence="12" id="KW-0325">Glycoprotein</keyword>
<organism evidence="16 17">
    <name type="scientific">Orchesella cincta</name>
    <name type="common">Springtail</name>
    <name type="synonym">Podura cincta</name>
    <dbReference type="NCBI Taxonomy" id="48709"/>
    <lineage>
        <taxon>Eukaryota</taxon>
        <taxon>Metazoa</taxon>
        <taxon>Ecdysozoa</taxon>
        <taxon>Arthropoda</taxon>
        <taxon>Hexapoda</taxon>
        <taxon>Collembola</taxon>
        <taxon>Entomobryomorpha</taxon>
        <taxon>Entomobryoidea</taxon>
        <taxon>Orchesellidae</taxon>
        <taxon>Orchesellinae</taxon>
        <taxon>Orchesella</taxon>
    </lineage>
</organism>
<name>A0A1D2MQZ9_ORCCI</name>
<dbReference type="Proteomes" id="UP000094527">
    <property type="component" value="Unassembled WGS sequence"/>
</dbReference>
<keyword evidence="17" id="KW-1185">Reference proteome</keyword>
<dbReference type="GO" id="GO:0005929">
    <property type="term" value="C:cilium"/>
    <property type="evidence" value="ECO:0007669"/>
    <property type="project" value="UniProtKB-SubCell"/>
</dbReference>
<comment type="function">
    <text evidence="1">Required for ciliogenesis.</text>
</comment>
<dbReference type="GO" id="GO:0005774">
    <property type="term" value="C:vacuolar membrane"/>
    <property type="evidence" value="ECO:0007669"/>
    <property type="project" value="UniProtKB-SubCell"/>
</dbReference>
<protein>
    <recommendedName>
        <fullName evidence="5">Transmembrane protein 138</fullName>
    </recommendedName>
</protein>
<evidence type="ECO:0000256" key="7">
    <source>
        <dbReference type="ARBA" id="ARBA00022692"/>
    </source>
</evidence>
<feature type="compositionally biased region" description="Acidic residues" evidence="14">
    <location>
        <begin position="373"/>
        <end position="390"/>
    </location>
</feature>
<evidence type="ECO:0000256" key="8">
    <source>
        <dbReference type="ARBA" id="ARBA00022794"/>
    </source>
</evidence>
<dbReference type="AlphaFoldDB" id="A0A1D2MQZ9"/>
<evidence type="ECO:0000256" key="4">
    <source>
        <dbReference type="ARBA" id="ARBA00010572"/>
    </source>
</evidence>
<comment type="subcellular location">
    <subcellularLocation>
        <location evidence="3">Cell projection</location>
        <location evidence="3">Cilium</location>
    </subcellularLocation>
    <subcellularLocation>
        <location evidence="2">Vacuole membrane</location>
        <topology evidence="2">Multi-pass membrane protein</topology>
    </subcellularLocation>
</comment>
<feature type="compositionally biased region" description="Basic and acidic residues" evidence="14">
    <location>
        <begin position="437"/>
        <end position="447"/>
    </location>
</feature>
<evidence type="ECO:0000256" key="12">
    <source>
        <dbReference type="ARBA" id="ARBA00023180"/>
    </source>
</evidence>
<feature type="compositionally biased region" description="Basic residues" evidence="14">
    <location>
        <begin position="399"/>
        <end position="412"/>
    </location>
</feature>
<evidence type="ECO:0000256" key="5">
    <source>
        <dbReference type="ARBA" id="ARBA00014515"/>
    </source>
</evidence>
<gene>
    <name evidence="16" type="ORF">Ocin01_11171</name>
</gene>
<evidence type="ECO:0000256" key="13">
    <source>
        <dbReference type="ARBA" id="ARBA00023273"/>
    </source>
</evidence>
<accession>A0A1D2MQZ9</accession>
<feature type="region of interest" description="Disordered" evidence="14">
    <location>
        <begin position="346"/>
        <end position="461"/>
    </location>
</feature>
<evidence type="ECO:0000256" key="3">
    <source>
        <dbReference type="ARBA" id="ARBA00004138"/>
    </source>
</evidence>
<evidence type="ECO:0000313" key="17">
    <source>
        <dbReference type="Proteomes" id="UP000094527"/>
    </source>
</evidence>
<feature type="region of interest" description="Disordered" evidence="14">
    <location>
        <begin position="302"/>
        <end position="323"/>
    </location>
</feature>
<keyword evidence="7 15" id="KW-0812">Transmembrane</keyword>
<comment type="caution">
    <text evidence="16">The sequence shown here is derived from an EMBL/GenBank/DDBJ whole genome shotgun (WGS) entry which is preliminary data.</text>
</comment>
<dbReference type="PANTHER" id="PTHR13306">
    <property type="entry name" value="TRANSMEMBRANE PROTEIN 138"/>
    <property type="match status" value="1"/>
</dbReference>
<evidence type="ECO:0000256" key="10">
    <source>
        <dbReference type="ARBA" id="ARBA00023069"/>
    </source>
</evidence>
<comment type="similarity">
    <text evidence="4">Belongs to the TMEM138 family.</text>
</comment>
<feature type="compositionally biased region" description="Basic residues" evidence="14">
    <location>
        <begin position="448"/>
        <end position="461"/>
    </location>
</feature>
<dbReference type="EMBL" id="LJIJ01000662">
    <property type="protein sequence ID" value="ODM95507.1"/>
    <property type="molecule type" value="Genomic_DNA"/>
</dbReference>
<evidence type="ECO:0000256" key="11">
    <source>
        <dbReference type="ARBA" id="ARBA00023136"/>
    </source>
</evidence>
<keyword evidence="8" id="KW-0970">Cilium biogenesis/degradation</keyword>
<keyword evidence="10" id="KW-0969">Cilium</keyword>